<dbReference type="RefSeq" id="XP_023621157.1">
    <property type="nucleotide sequence ID" value="XM_023765389.1"/>
</dbReference>
<accession>A0A2D3UYJ7</accession>
<dbReference type="GeneID" id="35595634"/>
<gene>
    <name evidence="1" type="ORF">RCC_00234</name>
</gene>
<proteinExistence type="predicted"/>
<evidence type="ECO:0000313" key="1">
    <source>
        <dbReference type="EMBL" id="CZT14259.1"/>
    </source>
</evidence>
<dbReference type="Proteomes" id="UP000225277">
    <property type="component" value="Unassembled WGS sequence"/>
</dbReference>
<keyword evidence="2" id="KW-1185">Reference proteome</keyword>
<reference evidence="1 2" key="1">
    <citation type="submission" date="2016-03" db="EMBL/GenBank/DDBJ databases">
        <authorList>
            <person name="Ploux O."/>
        </authorList>
    </citation>
    <scope>NUCLEOTIDE SEQUENCE [LARGE SCALE GENOMIC DNA]</scope>
    <source>
        <strain evidence="1 2">URUG2</strain>
    </source>
</reference>
<dbReference type="AlphaFoldDB" id="A0A2D3UYJ7"/>
<protein>
    <submittedName>
        <fullName evidence="1">Uncharacterized protein</fullName>
    </submittedName>
</protein>
<sequence length="107" mass="11699">MDGTVLRSQIALNVYLLRDAVKVEGEGMDINLSRDADGKYTAWVFIKLPGGIPQAHIKGAVSDDAESALDFEMQARTEFGEGSFVLTAVLDQLPQYQQPEQPEEEGA</sequence>
<evidence type="ECO:0000313" key="2">
    <source>
        <dbReference type="Proteomes" id="UP000225277"/>
    </source>
</evidence>
<name>A0A2D3UYJ7_9PEZI</name>
<organism evidence="1 2">
    <name type="scientific">Ramularia collo-cygni</name>
    <dbReference type="NCBI Taxonomy" id="112498"/>
    <lineage>
        <taxon>Eukaryota</taxon>
        <taxon>Fungi</taxon>
        <taxon>Dikarya</taxon>
        <taxon>Ascomycota</taxon>
        <taxon>Pezizomycotina</taxon>
        <taxon>Dothideomycetes</taxon>
        <taxon>Dothideomycetidae</taxon>
        <taxon>Mycosphaerellales</taxon>
        <taxon>Mycosphaerellaceae</taxon>
        <taxon>Ramularia</taxon>
    </lineage>
</organism>
<dbReference type="EMBL" id="FJUY01000001">
    <property type="protein sequence ID" value="CZT14259.1"/>
    <property type="molecule type" value="Genomic_DNA"/>
</dbReference>